<name>A0ABW4P042_9NOCA</name>
<evidence type="ECO:0000256" key="1">
    <source>
        <dbReference type="SAM" id="SignalP"/>
    </source>
</evidence>
<dbReference type="InterPro" id="IPR024520">
    <property type="entry name" value="DUF3558"/>
</dbReference>
<dbReference type="Pfam" id="PF12079">
    <property type="entry name" value="DUF3558"/>
    <property type="match status" value="1"/>
</dbReference>
<feature type="signal peptide" evidence="1">
    <location>
        <begin position="1"/>
        <end position="23"/>
    </location>
</feature>
<dbReference type="RefSeq" id="WP_378484319.1">
    <property type="nucleotide sequence ID" value="NZ_JBHUFB010000008.1"/>
</dbReference>
<keyword evidence="1" id="KW-0732">Signal</keyword>
<evidence type="ECO:0000313" key="2">
    <source>
        <dbReference type="EMBL" id="MFD1811776.1"/>
    </source>
</evidence>
<gene>
    <name evidence="2" type="ORF">ACFSJG_06080</name>
</gene>
<feature type="chain" id="PRO_5046282540" evidence="1">
    <location>
        <begin position="24"/>
        <end position="174"/>
    </location>
</feature>
<dbReference type="Proteomes" id="UP001597286">
    <property type="component" value="Unassembled WGS sequence"/>
</dbReference>
<accession>A0ABW4P042</accession>
<sequence>MSGIRLAAGVVCAAALVAGCGNATVEGEAQSAPEATDPVFSPCDDIPDEAVAALGMDPASESRDILGVSTPGWKGCVWRHDSRSHFLRIEATVHPLSEVRENPVFGEFEDVEVGDREGVQFRMVADKGRTGCYVAVESDGGAVLIAVREGRTVPDDPCGIARAATLGLLSWIPE</sequence>
<proteinExistence type="predicted"/>
<reference evidence="3" key="1">
    <citation type="journal article" date="2019" name="Int. J. Syst. Evol. Microbiol.">
        <title>The Global Catalogue of Microorganisms (GCM) 10K type strain sequencing project: providing services to taxonomists for standard genome sequencing and annotation.</title>
        <authorList>
            <consortium name="The Broad Institute Genomics Platform"/>
            <consortium name="The Broad Institute Genome Sequencing Center for Infectious Disease"/>
            <person name="Wu L."/>
            <person name="Ma J."/>
        </authorList>
    </citation>
    <scope>NUCLEOTIDE SEQUENCE [LARGE SCALE GENOMIC DNA]</scope>
    <source>
        <strain evidence="3">DT72</strain>
    </source>
</reference>
<evidence type="ECO:0000313" key="3">
    <source>
        <dbReference type="Proteomes" id="UP001597286"/>
    </source>
</evidence>
<dbReference type="EMBL" id="JBHUFB010000008">
    <property type="protein sequence ID" value="MFD1811776.1"/>
    <property type="molecule type" value="Genomic_DNA"/>
</dbReference>
<keyword evidence="3" id="KW-1185">Reference proteome</keyword>
<organism evidence="2 3">
    <name type="scientific">Rhodococcus gannanensis</name>
    <dbReference type="NCBI Taxonomy" id="1960308"/>
    <lineage>
        <taxon>Bacteria</taxon>
        <taxon>Bacillati</taxon>
        <taxon>Actinomycetota</taxon>
        <taxon>Actinomycetes</taxon>
        <taxon>Mycobacteriales</taxon>
        <taxon>Nocardiaceae</taxon>
        <taxon>Rhodococcus</taxon>
    </lineage>
</organism>
<comment type="caution">
    <text evidence="2">The sequence shown here is derived from an EMBL/GenBank/DDBJ whole genome shotgun (WGS) entry which is preliminary data.</text>
</comment>
<dbReference type="PROSITE" id="PS51257">
    <property type="entry name" value="PROKAR_LIPOPROTEIN"/>
    <property type="match status" value="1"/>
</dbReference>
<protein>
    <submittedName>
        <fullName evidence="2">DUF3558 domain-containing protein</fullName>
    </submittedName>
</protein>